<reference evidence="3 4" key="1">
    <citation type="submission" date="2022-08" db="EMBL/GenBank/DDBJ databases">
        <authorList>
            <person name="Li F."/>
        </authorList>
    </citation>
    <scope>NUCLEOTIDE SEQUENCE [LARGE SCALE GENOMIC DNA]</scope>
    <source>
        <strain evidence="3 4">10F1B-8-1</strain>
    </source>
</reference>
<proteinExistence type="inferred from homology"/>
<dbReference type="PANTHER" id="PTHR30344:SF1">
    <property type="entry name" value="6-PHOSPHOGLUCONOLACTONASE"/>
    <property type="match status" value="1"/>
</dbReference>
<name>A0ABT1ZBK6_9MICO</name>
<organism evidence="3 4">
    <name type="scientific">Protaetiibacter mangrovi</name>
    <dbReference type="NCBI Taxonomy" id="2970926"/>
    <lineage>
        <taxon>Bacteria</taxon>
        <taxon>Bacillati</taxon>
        <taxon>Actinomycetota</taxon>
        <taxon>Actinomycetes</taxon>
        <taxon>Micrococcales</taxon>
        <taxon>Microbacteriaceae</taxon>
        <taxon>Protaetiibacter</taxon>
    </lineage>
</organism>
<dbReference type="InterPro" id="IPR015943">
    <property type="entry name" value="WD40/YVTN_repeat-like_dom_sf"/>
</dbReference>
<dbReference type="InterPro" id="IPR019405">
    <property type="entry name" value="Lactonase_7-beta_prop"/>
</dbReference>
<keyword evidence="4" id="KW-1185">Reference proteome</keyword>
<dbReference type="Pfam" id="PF10282">
    <property type="entry name" value="Lactonase"/>
    <property type="match status" value="1"/>
</dbReference>
<sequence length="323" mass="33260">MTELLIGAYGVDMDGAALGVAVARSASDGLVVAGAGPECLSPSWVAVRGDRMVATLEGSASLAWFVRDGDDWSPDGVTATGTWPCHAAFLDDDTVAVACYGDGAVVVARHGETDPSQRLEGSGSGPLPAQEGPHAHHVHVLPDGRVLTLDLGADRLHVHERLADGSLARTDSLALPPGTGPRDLHALPSGELALLGEWSCELLVLDPMGHEFEVTQILALPDATPGRDQAAALGLSADGRFLYAGIRGADRIAVIALEDDGVRAVASVPSGGSWPRHLLVDGELLHVADQLSDTVATFRIGADGIPVPLATTSTPSPTCLARA</sequence>
<evidence type="ECO:0000256" key="1">
    <source>
        <dbReference type="ARBA" id="ARBA00005564"/>
    </source>
</evidence>
<evidence type="ECO:0000256" key="2">
    <source>
        <dbReference type="SAM" id="MobiDB-lite"/>
    </source>
</evidence>
<evidence type="ECO:0000313" key="3">
    <source>
        <dbReference type="EMBL" id="MCS0498069.1"/>
    </source>
</evidence>
<gene>
    <name evidence="3" type="ORF">NUH29_00695</name>
</gene>
<dbReference type="Proteomes" id="UP001205337">
    <property type="component" value="Unassembled WGS sequence"/>
</dbReference>
<dbReference type="PANTHER" id="PTHR30344">
    <property type="entry name" value="6-PHOSPHOGLUCONOLACTONASE-RELATED"/>
    <property type="match status" value="1"/>
</dbReference>
<evidence type="ECO:0000313" key="4">
    <source>
        <dbReference type="Proteomes" id="UP001205337"/>
    </source>
</evidence>
<dbReference type="RefSeq" id="WP_258796946.1">
    <property type="nucleotide sequence ID" value="NZ_JANTHX010000003.1"/>
</dbReference>
<feature type="region of interest" description="Disordered" evidence="2">
    <location>
        <begin position="112"/>
        <end position="134"/>
    </location>
</feature>
<dbReference type="SUPFAM" id="SSF51004">
    <property type="entry name" value="C-terminal (heme d1) domain of cytochrome cd1-nitrite reductase"/>
    <property type="match status" value="1"/>
</dbReference>
<dbReference type="InterPro" id="IPR050282">
    <property type="entry name" value="Cycloisomerase_2"/>
</dbReference>
<protein>
    <submittedName>
        <fullName evidence="3">Lactonase family protein</fullName>
    </submittedName>
</protein>
<accession>A0ABT1ZBK6</accession>
<dbReference type="InterPro" id="IPR011048">
    <property type="entry name" value="Haem_d1_sf"/>
</dbReference>
<comment type="caution">
    <text evidence="3">The sequence shown here is derived from an EMBL/GenBank/DDBJ whole genome shotgun (WGS) entry which is preliminary data.</text>
</comment>
<dbReference type="EMBL" id="JANTHX010000003">
    <property type="protein sequence ID" value="MCS0498069.1"/>
    <property type="molecule type" value="Genomic_DNA"/>
</dbReference>
<dbReference type="Gene3D" id="2.130.10.10">
    <property type="entry name" value="YVTN repeat-like/Quinoprotein amine dehydrogenase"/>
    <property type="match status" value="1"/>
</dbReference>
<comment type="similarity">
    <text evidence="1">Belongs to the cycloisomerase 2 family.</text>
</comment>